<reference evidence="1" key="1">
    <citation type="submission" date="2018-02" db="EMBL/GenBank/DDBJ databases">
        <title>Rhizophora mucronata_Transcriptome.</title>
        <authorList>
            <person name="Meera S.P."/>
            <person name="Sreeshan A."/>
            <person name="Augustine A."/>
        </authorList>
    </citation>
    <scope>NUCLEOTIDE SEQUENCE</scope>
    <source>
        <tissue evidence="1">Leaf</tissue>
    </source>
</reference>
<sequence>MVNFNYHIYKLSSQTEKLQKHIHPGFTSHCPHEELLSTHLDFPVDKAQTIPTLRGRGPYCHQQRSVFN</sequence>
<organism evidence="1">
    <name type="scientific">Rhizophora mucronata</name>
    <name type="common">Asiatic mangrove</name>
    <dbReference type="NCBI Taxonomy" id="61149"/>
    <lineage>
        <taxon>Eukaryota</taxon>
        <taxon>Viridiplantae</taxon>
        <taxon>Streptophyta</taxon>
        <taxon>Embryophyta</taxon>
        <taxon>Tracheophyta</taxon>
        <taxon>Spermatophyta</taxon>
        <taxon>Magnoliopsida</taxon>
        <taxon>eudicotyledons</taxon>
        <taxon>Gunneridae</taxon>
        <taxon>Pentapetalae</taxon>
        <taxon>rosids</taxon>
        <taxon>fabids</taxon>
        <taxon>Malpighiales</taxon>
        <taxon>Rhizophoraceae</taxon>
        <taxon>Rhizophora</taxon>
    </lineage>
</organism>
<protein>
    <submittedName>
        <fullName evidence="1">Uncharacterized protein</fullName>
    </submittedName>
</protein>
<evidence type="ECO:0000313" key="1">
    <source>
        <dbReference type="EMBL" id="MBX05898.1"/>
    </source>
</evidence>
<proteinExistence type="predicted"/>
<name>A0A2P2KJM0_RHIMU</name>
<dbReference type="EMBL" id="GGEC01025414">
    <property type="protein sequence ID" value="MBX05898.1"/>
    <property type="molecule type" value="Transcribed_RNA"/>
</dbReference>
<dbReference type="AlphaFoldDB" id="A0A2P2KJM0"/>
<accession>A0A2P2KJM0</accession>